<accession>A0A8H3E0H1</accession>
<evidence type="ECO:0000256" key="3">
    <source>
        <dbReference type="ARBA" id="ARBA00022448"/>
    </source>
</evidence>
<protein>
    <recommendedName>
        <fullName evidence="12">Mitochondrial carrier</fullName>
    </recommendedName>
</protein>
<dbReference type="Proteomes" id="UP000663827">
    <property type="component" value="Unassembled WGS sequence"/>
</dbReference>
<feature type="region of interest" description="Disordered" evidence="9">
    <location>
        <begin position="1"/>
        <end position="21"/>
    </location>
</feature>
<keyword evidence="6" id="KW-1133">Transmembrane helix</keyword>
<comment type="subcellular location">
    <subcellularLocation>
        <location evidence="1">Mitochondrion membrane</location>
        <topology evidence="1">Multi-pass membrane protein</topology>
    </subcellularLocation>
</comment>
<keyword evidence="4" id="KW-0812">Transmembrane</keyword>
<dbReference type="Gene3D" id="1.50.40.10">
    <property type="entry name" value="Mitochondrial carrier domain"/>
    <property type="match status" value="1"/>
</dbReference>
<name>A0A8H3E0H1_9AGAM</name>
<dbReference type="GO" id="GO:0000064">
    <property type="term" value="F:L-ornithine transmembrane transporter activity"/>
    <property type="evidence" value="ECO:0007669"/>
    <property type="project" value="TreeGrafter"/>
</dbReference>
<evidence type="ECO:0000256" key="7">
    <source>
        <dbReference type="ARBA" id="ARBA00023128"/>
    </source>
</evidence>
<keyword evidence="5" id="KW-0677">Repeat</keyword>
<evidence type="ECO:0000313" key="11">
    <source>
        <dbReference type="Proteomes" id="UP000663827"/>
    </source>
</evidence>
<dbReference type="SUPFAM" id="SSF103506">
    <property type="entry name" value="Mitochondrial carrier"/>
    <property type="match status" value="1"/>
</dbReference>
<evidence type="ECO:0008006" key="12">
    <source>
        <dbReference type="Google" id="ProtNLM"/>
    </source>
</evidence>
<evidence type="ECO:0000256" key="8">
    <source>
        <dbReference type="ARBA" id="ARBA00023136"/>
    </source>
</evidence>
<dbReference type="InterPro" id="IPR023395">
    <property type="entry name" value="MCP_dom_sf"/>
</dbReference>
<dbReference type="PANTHER" id="PTHR45624">
    <property type="entry name" value="MITOCHONDRIAL BASIC AMINO ACIDS TRANSPORTER-RELATED"/>
    <property type="match status" value="1"/>
</dbReference>
<reference evidence="10" key="1">
    <citation type="submission" date="2021-01" db="EMBL/GenBank/DDBJ databases">
        <authorList>
            <person name="Kaushik A."/>
        </authorList>
    </citation>
    <scope>NUCLEOTIDE SEQUENCE</scope>
    <source>
        <strain evidence="10">AG5</strain>
    </source>
</reference>
<keyword evidence="7" id="KW-0496">Mitochondrion</keyword>
<feature type="compositionally biased region" description="Low complexity" evidence="9">
    <location>
        <begin position="319"/>
        <end position="331"/>
    </location>
</feature>
<evidence type="ECO:0000256" key="6">
    <source>
        <dbReference type="ARBA" id="ARBA00022989"/>
    </source>
</evidence>
<keyword evidence="8" id="KW-0472">Membrane</keyword>
<dbReference type="EMBL" id="CAJNJQ010001334">
    <property type="protein sequence ID" value="CAE7133439.1"/>
    <property type="molecule type" value="Genomic_DNA"/>
</dbReference>
<gene>
    <name evidence="10" type="ORF">RDB_LOCUS66551</name>
</gene>
<proteinExistence type="inferred from homology"/>
<evidence type="ECO:0000256" key="2">
    <source>
        <dbReference type="ARBA" id="ARBA00006375"/>
    </source>
</evidence>
<keyword evidence="3" id="KW-0813">Transport</keyword>
<sequence>MTSLSKEKERAGSDRGETNVQESSNSVYAALARTAARGAGLYFSRPTKISGWTTLRHVAASEGRSLSPTFITNLIRTQGALVIPRHFIPPLLVNTCLGAILFTTYAHVYDVIHRESFFPNSTAASAIAGAAAGAVQSIIGAPAENVRLYLEGDMTGKQNSVQGWRQAWKEVFVDSSRSEETRDRKALRREARATREWMREVASLSMTRGWEGWRWSCAKDTLGFALFFATFDVSRHIAAHVSHVLAPAETEGVNSWRPFSSTNRVGQSLVLVGGGVIGGIGHEFIARPFDAARRLLYIHNTHARAESAKQLKAHRHSGHSSGLSHQQSRQSGITTPIHVLKRAVREEGLLYFFQSTTPTSFDSRSSPYQRLQTALRTLGRVGPWGIAFVVWEATGGISI</sequence>
<dbReference type="PANTHER" id="PTHR45624:SF52">
    <property type="entry name" value="MITOCHONDRIAL CARRIER"/>
    <property type="match status" value="1"/>
</dbReference>
<organism evidence="10 11">
    <name type="scientific">Rhizoctonia solani</name>
    <dbReference type="NCBI Taxonomy" id="456999"/>
    <lineage>
        <taxon>Eukaryota</taxon>
        <taxon>Fungi</taxon>
        <taxon>Dikarya</taxon>
        <taxon>Basidiomycota</taxon>
        <taxon>Agaricomycotina</taxon>
        <taxon>Agaricomycetes</taxon>
        <taxon>Cantharellales</taxon>
        <taxon>Ceratobasidiaceae</taxon>
        <taxon>Rhizoctonia</taxon>
    </lineage>
</organism>
<evidence type="ECO:0000256" key="1">
    <source>
        <dbReference type="ARBA" id="ARBA00004225"/>
    </source>
</evidence>
<feature type="region of interest" description="Disordered" evidence="9">
    <location>
        <begin position="308"/>
        <end position="331"/>
    </location>
</feature>
<dbReference type="GO" id="GO:0031966">
    <property type="term" value="C:mitochondrial membrane"/>
    <property type="evidence" value="ECO:0007669"/>
    <property type="project" value="UniProtKB-SubCell"/>
</dbReference>
<feature type="compositionally biased region" description="Basic and acidic residues" evidence="9">
    <location>
        <begin position="1"/>
        <end position="17"/>
    </location>
</feature>
<dbReference type="InterPro" id="IPR050567">
    <property type="entry name" value="Mitochondrial_Carrier"/>
</dbReference>
<evidence type="ECO:0000256" key="4">
    <source>
        <dbReference type="ARBA" id="ARBA00022692"/>
    </source>
</evidence>
<evidence type="ECO:0000313" key="10">
    <source>
        <dbReference type="EMBL" id="CAE7133439.1"/>
    </source>
</evidence>
<evidence type="ECO:0000256" key="5">
    <source>
        <dbReference type="ARBA" id="ARBA00022737"/>
    </source>
</evidence>
<comment type="caution">
    <text evidence="10">The sequence shown here is derived from an EMBL/GenBank/DDBJ whole genome shotgun (WGS) entry which is preliminary data.</text>
</comment>
<evidence type="ECO:0000256" key="9">
    <source>
        <dbReference type="SAM" id="MobiDB-lite"/>
    </source>
</evidence>
<dbReference type="GO" id="GO:1990575">
    <property type="term" value="P:mitochondrial L-ornithine transmembrane transport"/>
    <property type="evidence" value="ECO:0007669"/>
    <property type="project" value="TreeGrafter"/>
</dbReference>
<dbReference type="AlphaFoldDB" id="A0A8H3E0H1"/>
<comment type="similarity">
    <text evidence="2">Belongs to the mitochondrial carrier (TC 2.A.29) family.</text>
</comment>